<reference evidence="3 4" key="1">
    <citation type="submission" date="2022-08" db="EMBL/GenBank/DDBJ databases">
        <authorList>
            <person name="Somphong A."/>
            <person name="Phongsopitanun W."/>
        </authorList>
    </citation>
    <scope>NUCLEOTIDE SEQUENCE [LARGE SCALE GENOMIC DNA]</scope>
    <source>
        <strain evidence="3 4">LP11</strain>
    </source>
</reference>
<feature type="domain" description="A-factor biosynthesis hotdog" evidence="2">
    <location>
        <begin position="27"/>
        <end position="162"/>
    </location>
</feature>
<protein>
    <recommendedName>
        <fullName evidence="2">A-factor biosynthesis hotdog domain-containing protein</fullName>
    </recommendedName>
</protein>
<name>A0ABT2BD67_9ACTN</name>
<dbReference type="InterPro" id="IPR047757">
    <property type="entry name" value="AfsA-like"/>
</dbReference>
<dbReference type="RefSeq" id="WP_258783832.1">
    <property type="nucleotide sequence ID" value="NZ_JANUGP010000058.1"/>
</dbReference>
<accession>A0ABT2BD67</accession>
<organism evidence="3 4">
    <name type="scientific">Streptomyces pyxinicus</name>
    <dbReference type="NCBI Taxonomy" id="2970331"/>
    <lineage>
        <taxon>Bacteria</taxon>
        <taxon>Bacillati</taxon>
        <taxon>Actinomycetota</taxon>
        <taxon>Actinomycetes</taxon>
        <taxon>Kitasatosporales</taxon>
        <taxon>Streptomycetaceae</taxon>
        <taxon>Streptomyces</taxon>
    </lineage>
</organism>
<dbReference type="EMBL" id="JANUGP010000058">
    <property type="protein sequence ID" value="MCS0606469.1"/>
    <property type="molecule type" value="Genomic_DNA"/>
</dbReference>
<feature type="region of interest" description="Disordered" evidence="1">
    <location>
        <begin position="330"/>
        <end position="355"/>
    </location>
</feature>
<feature type="domain" description="A-factor biosynthesis hotdog" evidence="2">
    <location>
        <begin position="203"/>
        <end position="336"/>
    </location>
</feature>
<evidence type="ECO:0000313" key="3">
    <source>
        <dbReference type="EMBL" id="MCS0606469.1"/>
    </source>
</evidence>
<evidence type="ECO:0000313" key="4">
    <source>
        <dbReference type="Proteomes" id="UP001205612"/>
    </source>
</evidence>
<gene>
    <name evidence="3" type="ORF">NX794_35475</name>
</gene>
<evidence type="ECO:0000259" key="2">
    <source>
        <dbReference type="Pfam" id="PF03756"/>
    </source>
</evidence>
<sequence>MTGDVLATDIPKDAQGGALERIVPRRLVHKAAADEVLLTDAVRVRPGHFYLAVRQPAGHGLYRPDSAGASDPTLFVEMLRQTAIYLSHRFYEVPLDHPFIFCALDFDMAAPPGEDDDADEPVVLEVRCRETKQRTPKRAALTLEAQLVCAGGVRAVGSVTWQAVEPARYTALRSRGTDGTPPPAPGTAVTVTLPGARVMAPELVGRERALDVVVAEFAAPEDGPAVAGEPGGTWLLHVDQSHPVFFDHPSDHVPGMLLLEAVRQASCAALGPAPAPLYEWTMSGGGVEFGAYCELAAPTWLVVRHAGAPEAADQATVTVEAVQHGRTVASGSARWKAAPAPGRDAVGAGVREARA</sequence>
<dbReference type="NCBIfam" id="NF041195">
    <property type="entry name" value="ScbA_BarX_GamBu"/>
    <property type="match status" value="1"/>
</dbReference>
<dbReference type="InterPro" id="IPR005509">
    <property type="entry name" value="AfsA_hotdog_dom"/>
</dbReference>
<dbReference type="Proteomes" id="UP001205612">
    <property type="component" value="Unassembled WGS sequence"/>
</dbReference>
<evidence type="ECO:0000256" key="1">
    <source>
        <dbReference type="SAM" id="MobiDB-lite"/>
    </source>
</evidence>
<dbReference type="Pfam" id="PF03756">
    <property type="entry name" value="AfsA"/>
    <property type="match status" value="2"/>
</dbReference>
<comment type="caution">
    <text evidence="3">The sequence shown here is derived from an EMBL/GenBank/DDBJ whole genome shotgun (WGS) entry which is preliminary data.</text>
</comment>
<keyword evidence="4" id="KW-1185">Reference proteome</keyword>
<proteinExistence type="predicted"/>